<protein>
    <recommendedName>
        <fullName evidence="3">Proteasome assembly chaperone 3</fullName>
    </recommendedName>
</protein>
<dbReference type="Gene3D" id="3.30.230.90">
    <property type="match status" value="1"/>
</dbReference>
<dbReference type="PANTHER" id="PTHR31051:SF1">
    <property type="entry name" value="PROTEASOME ASSEMBLY CHAPERONE 3"/>
    <property type="match status" value="1"/>
</dbReference>
<evidence type="ECO:0008006" key="3">
    <source>
        <dbReference type="Google" id="ProtNLM"/>
    </source>
</evidence>
<dbReference type="Pfam" id="PF10178">
    <property type="entry name" value="PAC3"/>
    <property type="match status" value="1"/>
</dbReference>
<dbReference type="PANTHER" id="PTHR31051">
    <property type="entry name" value="PROTEASOME ASSEMBLY CHAPERONE 3"/>
    <property type="match status" value="1"/>
</dbReference>
<dbReference type="AlphaFoldDB" id="A0A834XSS0"/>
<dbReference type="Proteomes" id="UP000639338">
    <property type="component" value="Unassembled WGS sequence"/>
</dbReference>
<evidence type="ECO:0000313" key="1">
    <source>
        <dbReference type="EMBL" id="KAF7992156.1"/>
    </source>
</evidence>
<dbReference type="EMBL" id="JACMRX010000003">
    <property type="protein sequence ID" value="KAF7992156.1"/>
    <property type="molecule type" value="Genomic_DNA"/>
</dbReference>
<reference evidence="1 2" key="1">
    <citation type="submission" date="2020-08" db="EMBL/GenBank/DDBJ databases">
        <title>Aphidius gifuensis genome sequencing and assembly.</title>
        <authorList>
            <person name="Du Z."/>
        </authorList>
    </citation>
    <scope>NUCLEOTIDE SEQUENCE [LARGE SCALE GENOMIC DNA]</scope>
    <source>
        <strain evidence="1">YNYX2018</strain>
        <tissue evidence="1">Adults</tissue>
    </source>
</reference>
<accession>A0A834XSS0</accession>
<name>A0A834XSS0_APHGI</name>
<sequence length="113" mass="12947">MVKHACAVLIDGIHTDIVTNIYKDRVFLIITQYKKFGCMINVSRESSLKQFNSHTYSTEVVFGKDTEEINAVARYIGEAIDIDRPLLLSLALKSYEPKTIKKIIQVINKIKTW</sequence>
<gene>
    <name evidence="1" type="ORF">HCN44_001481</name>
</gene>
<proteinExistence type="predicted"/>
<dbReference type="InterPro" id="IPR053720">
    <property type="entry name" value="Psm_Assembly_Chaperone"/>
</dbReference>
<organism evidence="1 2">
    <name type="scientific">Aphidius gifuensis</name>
    <name type="common">Parasitoid wasp</name>
    <dbReference type="NCBI Taxonomy" id="684658"/>
    <lineage>
        <taxon>Eukaryota</taxon>
        <taxon>Metazoa</taxon>
        <taxon>Ecdysozoa</taxon>
        <taxon>Arthropoda</taxon>
        <taxon>Hexapoda</taxon>
        <taxon>Insecta</taxon>
        <taxon>Pterygota</taxon>
        <taxon>Neoptera</taxon>
        <taxon>Endopterygota</taxon>
        <taxon>Hymenoptera</taxon>
        <taxon>Apocrita</taxon>
        <taxon>Ichneumonoidea</taxon>
        <taxon>Braconidae</taxon>
        <taxon>Aphidiinae</taxon>
        <taxon>Aphidius</taxon>
    </lineage>
</organism>
<keyword evidence="2" id="KW-1185">Reference proteome</keyword>
<dbReference type="InterPro" id="IPR018788">
    <property type="entry name" value="Proteasome_assmbl_chp_3"/>
</dbReference>
<dbReference type="GO" id="GO:0043248">
    <property type="term" value="P:proteasome assembly"/>
    <property type="evidence" value="ECO:0007669"/>
    <property type="project" value="InterPro"/>
</dbReference>
<comment type="caution">
    <text evidence="1">The sequence shown here is derived from an EMBL/GenBank/DDBJ whole genome shotgun (WGS) entry which is preliminary data.</text>
</comment>
<evidence type="ECO:0000313" key="2">
    <source>
        <dbReference type="Proteomes" id="UP000639338"/>
    </source>
</evidence>